<evidence type="ECO:0000313" key="3">
    <source>
        <dbReference type="Proteomes" id="UP000604046"/>
    </source>
</evidence>
<keyword evidence="3" id="KW-1185">Reference proteome</keyword>
<dbReference type="AlphaFoldDB" id="A0A812UW10"/>
<feature type="compositionally biased region" description="Low complexity" evidence="1">
    <location>
        <begin position="560"/>
        <end position="573"/>
    </location>
</feature>
<evidence type="ECO:0000256" key="1">
    <source>
        <dbReference type="SAM" id="MobiDB-lite"/>
    </source>
</evidence>
<sequence length="942" mass="105695">MPPRAEENHGATVSSYTLIVELRCPHPRAFSLFQATWPEVSASHATISECLVDQSRVVVGGAESEQSVRSLETARQQNRFVRLYFICNAAESNIQVFSNADQALCLGTLPAGGSTRWALDRKGFLLLASNSPSYMPGSIEIKRVELHRRLFSQQEVQAHVSQRWSFRGAALSAALRRFRGKLALSSLDKKPQPLWCDLSFLAHFCDVFMDINNGKIYRSLQIILLGLEKLAAEKSSLLGAAEQDAVKKVTSLFDASLDLFRKYDRTRGEVDPYDDYAEMPGLLPFLKRVTTEFQWNTVRAPFARGIPGDGGLAAIGRRSLWLKERVGEDNYRIAVFGFGPSREYHPKTAAAPPKIKFRPIVLENLPRSKALDEAWWALLVATNLPDVNENKTSPQLTYDFFLPFMASAPLEQVREASEKKPEGEDPAYDWRSPVYGRSRNNFHRCLLDAMHYLLRRCGLTKPRTKLVKFCLRSSLLDLAAGDVKAVLELSTADRTLVRMLCRQLAFTAAKLSTQQEGGRPLLGLDALSAVRKQVDEVETKLMQKTSSEDSSTKPPLLDLATGKGTPHATKAATPAPPVDDASGIFPLFERLLREELDGKEGSAIDMTQLPPVNFDLLPSKVTSMPEALAALKIADQLLAQLDNLSGNLRFAHFLKIALVQHTFTRLLPVPLGPISLARVGAKDDVWGTAATPEQQVDTALVVKRIAQHFSMSCGATFGHRGFDGTRAIILGAMVTLLDRLLRQSGSSTSSKAMMGRLDDEKEEETRFLVSWEVFAKQSETFLLFSPDLNVTRARTLAYFQEVEQEAQEQGAKMKHIFRWEKDGWVMEFPDQGAEALAAKMAKSLYRRRITLIDSYLDSYFPEFAAYRDVCMWWKYYLCTDPSVFRFQPLEFSDGHLQWVIDVHPRWQKRCYIVKSFGQGNQAKMLFQKMEKPAWALGLALFG</sequence>
<protein>
    <submittedName>
        <fullName evidence="2">Uncharacterized protein</fullName>
    </submittedName>
</protein>
<gene>
    <name evidence="2" type="ORF">SNAT2548_LOCUS33821</name>
</gene>
<proteinExistence type="predicted"/>
<dbReference type="Proteomes" id="UP000604046">
    <property type="component" value="Unassembled WGS sequence"/>
</dbReference>
<evidence type="ECO:0000313" key="2">
    <source>
        <dbReference type="EMBL" id="CAE7594210.1"/>
    </source>
</evidence>
<feature type="compositionally biased region" description="Basic and acidic residues" evidence="1">
    <location>
        <begin position="541"/>
        <end position="551"/>
    </location>
</feature>
<accession>A0A812UW10</accession>
<dbReference type="EMBL" id="CAJNDS010002779">
    <property type="protein sequence ID" value="CAE7594210.1"/>
    <property type="molecule type" value="Genomic_DNA"/>
</dbReference>
<feature type="region of interest" description="Disordered" evidence="1">
    <location>
        <begin position="541"/>
        <end position="576"/>
    </location>
</feature>
<dbReference type="OrthoDB" id="410331at2759"/>
<comment type="caution">
    <text evidence="2">The sequence shown here is derived from an EMBL/GenBank/DDBJ whole genome shotgun (WGS) entry which is preliminary data.</text>
</comment>
<organism evidence="2 3">
    <name type="scientific">Symbiodinium natans</name>
    <dbReference type="NCBI Taxonomy" id="878477"/>
    <lineage>
        <taxon>Eukaryota</taxon>
        <taxon>Sar</taxon>
        <taxon>Alveolata</taxon>
        <taxon>Dinophyceae</taxon>
        <taxon>Suessiales</taxon>
        <taxon>Symbiodiniaceae</taxon>
        <taxon>Symbiodinium</taxon>
    </lineage>
</organism>
<name>A0A812UW10_9DINO</name>
<reference evidence="2" key="1">
    <citation type="submission" date="2021-02" db="EMBL/GenBank/DDBJ databases">
        <authorList>
            <person name="Dougan E. K."/>
            <person name="Rhodes N."/>
            <person name="Thang M."/>
            <person name="Chan C."/>
        </authorList>
    </citation>
    <scope>NUCLEOTIDE SEQUENCE</scope>
</reference>